<keyword evidence="1" id="KW-0812">Transmembrane</keyword>
<feature type="transmembrane region" description="Helical" evidence="1">
    <location>
        <begin position="115"/>
        <end position="134"/>
    </location>
</feature>
<evidence type="ECO:0000313" key="3">
    <source>
        <dbReference type="Proteomes" id="UP000627521"/>
    </source>
</evidence>
<sequence length="241" mass="28131">MMKLTKFNLVSIILVILVILTVTGRIFSAPNLSDYSWILVFPLFAYLYYSQTKQTNHYFGFFLIGFSLVEILKIVFYGNDTMAYYVANYLVIATYTSLIIFLVKDFNFKLLFKQFKLHLVVLLFFNAYIIYVLNQMIMQDAQLSVYSLDFIIEVTYNVLILLVLSLSLIHYLYHETKQGLLLFLASVCIVFSEMVQVAYLFISSEYLLQIVYSALIGVGFYFLYEYIKIKYKATLKTTKIA</sequence>
<dbReference type="EMBL" id="JACXXH010000001">
    <property type="protein sequence ID" value="MBD3862256.1"/>
    <property type="molecule type" value="Genomic_DNA"/>
</dbReference>
<keyword evidence="1" id="KW-1133">Transmembrane helix</keyword>
<dbReference type="Proteomes" id="UP000627521">
    <property type="component" value="Unassembled WGS sequence"/>
</dbReference>
<feature type="transmembrane region" description="Helical" evidence="1">
    <location>
        <begin position="34"/>
        <end position="51"/>
    </location>
</feature>
<feature type="transmembrane region" description="Helical" evidence="1">
    <location>
        <begin position="180"/>
        <end position="200"/>
    </location>
</feature>
<feature type="transmembrane region" description="Helical" evidence="1">
    <location>
        <begin position="82"/>
        <end position="103"/>
    </location>
</feature>
<evidence type="ECO:0000313" key="2">
    <source>
        <dbReference type="EMBL" id="MBD3862256.1"/>
    </source>
</evidence>
<organism evidence="2 3">
    <name type="scientific">Olleya marilimosa</name>
    <dbReference type="NCBI Taxonomy" id="272164"/>
    <lineage>
        <taxon>Bacteria</taxon>
        <taxon>Pseudomonadati</taxon>
        <taxon>Bacteroidota</taxon>
        <taxon>Flavobacteriia</taxon>
        <taxon>Flavobacteriales</taxon>
        <taxon>Flavobacteriaceae</taxon>
    </lineage>
</organism>
<comment type="caution">
    <text evidence="2">The sequence shown here is derived from an EMBL/GenBank/DDBJ whole genome shotgun (WGS) entry which is preliminary data.</text>
</comment>
<feature type="transmembrane region" description="Helical" evidence="1">
    <location>
        <begin position="154"/>
        <end position="173"/>
    </location>
</feature>
<evidence type="ECO:0008006" key="4">
    <source>
        <dbReference type="Google" id="ProtNLM"/>
    </source>
</evidence>
<reference evidence="2 3" key="1">
    <citation type="submission" date="2020-09" db="EMBL/GenBank/DDBJ databases">
        <title>Bacillus nautilus sp. nov., Chryseoglobus crepusculi sp. nov, and Psychrobacter noctis sp. nov., isolated from deep-sea sponges from the equatorial Atlantic.</title>
        <authorList>
            <person name="Stennett H.L."/>
            <person name="Williams S.E."/>
        </authorList>
    </citation>
    <scope>NUCLEOTIDE SEQUENCE [LARGE SCALE GENOMIC DNA]</scope>
    <source>
        <strain evidence="2 3">28M-24</strain>
    </source>
</reference>
<dbReference type="RefSeq" id="WP_191098883.1">
    <property type="nucleotide sequence ID" value="NZ_JACXXF010000001.1"/>
</dbReference>
<protein>
    <recommendedName>
        <fullName evidence="4">YhhN-like protein</fullName>
    </recommendedName>
</protein>
<gene>
    <name evidence="2" type="ORF">IEG06_02250</name>
</gene>
<feature type="transmembrane region" description="Helical" evidence="1">
    <location>
        <begin position="58"/>
        <end position="76"/>
    </location>
</feature>
<keyword evidence="3" id="KW-1185">Reference proteome</keyword>
<accession>A0ABR8LRE7</accession>
<name>A0ABR8LRE7_9FLAO</name>
<evidence type="ECO:0000256" key="1">
    <source>
        <dbReference type="SAM" id="Phobius"/>
    </source>
</evidence>
<feature type="transmembrane region" description="Helical" evidence="1">
    <location>
        <begin position="206"/>
        <end position="224"/>
    </location>
</feature>
<keyword evidence="1" id="KW-0472">Membrane</keyword>
<proteinExistence type="predicted"/>